<reference evidence="3 4" key="1">
    <citation type="submission" date="2016-12" db="EMBL/GenBank/DDBJ databases">
        <title>Trade-off between light-utilization and light-protection in marine flavobacteria.</title>
        <authorList>
            <person name="Kumagai Y."/>
            <person name="Yoshizawa S."/>
            <person name="Kogure K."/>
            <person name="Iwasaki W."/>
        </authorList>
    </citation>
    <scope>NUCLEOTIDE SEQUENCE [LARGE SCALE GENOMIC DNA]</scope>
    <source>
        <strain evidence="3 4">KCTC 22729</strain>
    </source>
</reference>
<dbReference type="Proteomes" id="UP000237608">
    <property type="component" value="Unassembled WGS sequence"/>
</dbReference>
<dbReference type="GO" id="GO:0009307">
    <property type="term" value="P:DNA restriction-modification system"/>
    <property type="evidence" value="ECO:0007669"/>
    <property type="project" value="UniProtKB-UniRule"/>
</dbReference>
<name>A0A2S7WAE1_9FLAO</name>
<dbReference type="AlphaFoldDB" id="A0A2S7WAE1"/>
<evidence type="ECO:0000313" key="3">
    <source>
        <dbReference type="EMBL" id="PQJ74241.1"/>
    </source>
</evidence>
<evidence type="ECO:0000256" key="1">
    <source>
        <dbReference type="PIRNR" id="PIRNR016080"/>
    </source>
</evidence>
<proteinExistence type="inferred from homology"/>
<keyword evidence="1" id="KW-0540">Nuclease</keyword>
<dbReference type="Pfam" id="PF04556">
    <property type="entry name" value="DpnII"/>
    <property type="match status" value="1"/>
</dbReference>
<sequence>MPMNKLCNLLKLKNEDLLFDKIMQSFKEKITKWDYFINWTKVFGNIDPIEKELNLLNFLIGKEDVETEAYNLIKQYPQVIKAFPTLIAVREKSIDILIDTKNFIYKNYSFNKGKLTDNECKELANFVVNSGIGAILKDKKVKSLVDYATGVEVGLDSNGRKNRGGSLMESLVEEFVSDTCQNLGIQYMPQATSKKIKEQWNIEVVVDKSSRQIDFAINKNGKLFFIECNFYGGGGSKLKSTATEYIEMNRYWNKQGIEFIWITDGAGWKSTLKPLREYFDKADYLLNLEMLKEGLLYTILG</sequence>
<dbReference type="InterPro" id="IPR007637">
    <property type="entry name" value="Restrct_endonuc_II_DpnII-like"/>
</dbReference>
<comment type="function">
    <text evidence="1">A P subtype restriction enzyme that recognizes the double-stranded unmethylated sequence 5'-GATC-3'.</text>
</comment>
<keyword evidence="1" id="KW-0680">Restriction system</keyword>
<dbReference type="EC" id="3.1.21.4" evidence="1"/>
<dbReference type="GO" id="GO:0009036">
    <property type="term" value="F:type II site-specific deoxyribonuclease activity"/>
    <property type="evidence" value="ECO:0007669"/>
    <property type="project" value="UniProtKB-UniRule"/>
</dbReference>
<dbReference type="GO" id="GO:0003677">
    <property type="term" value="F:DNA binding"/>
    <property type="evidence" value="ECO:0007669"/>
    <property type="project" value="UniProtKB-UniRule"/>
</dbReference>
<dbReference type="EMBL" id="MSCL01000001">
    <property type="protein sequence ID" value="PQJ74241.1"/>
    <property type="molecule type" value="Genomic_DNA"/>
</dbReference>
<comment type="caution">
    <text evidence="3">The sequence shown here is derived from an EMBL/GenBank/DDBJ whole genome shotgun (WGS) entry which is preliminary data.</text>
</comment>
<comment type="catalytic activity">
    <reaction evidence="1">
        <text>Endonucleolytic cleavage of DNA to give specific double-stranded fragments with terminal 5'-phosphates.</text>
        <dbReference type="EC" id="3.1.21.4"/>
    </reaction>
</comment>
<keyword evidence="1" id="KW-0378">Hydrolase</keyword>
<evidence type="ECO:0000259" key="2">
    <source>
        <dbReference type="Pfam" id="PF04556"/>
    </source>
</evidence>
<keyword evidence="4" id="KW-1185">Reference proteome</keyword>
<protein>
    <recommendedName>
        <fullName evidence="1">Type-2 restriction enzyme</fullName>
        <ecNumber evidence="1">3.1.21.4</ecNumber>
    </recommendedName>
</protein>
<dbReference type="PIRSF" id="PIRSF016080">
    <property type="entry name" value="Restrict_endonuc_II_DpmII"/>
    <property type="match status" value="1"/>
</dbReference>
<accession>A0A2S7WAE1</accession>
<organism evidence="3 4">
    <name type="scientific">Polaribacter gangjinensis</name>
    <dbReference type="NCBI Taxonomy" id="574710"/>
    <lineage>
        <taxon>Bacteria</taxon>
        <taxon>Pseudomonadati</taxon>
        <taxon>Bacteroidota</taxon>
        <taxon>Flavobacteriia</taxon>
        <taxon>Flavobacteriales</taxon>
        <taxon>Flavobacteriaceae</taxon>
    </lineage>
</organism>
<comment type="similarity">
    <text evidence="1">Belongs to the DpnII type II restriction endonuclease family.</text>
</comment>
<keyword evidence="1" id="KW-0255">Endonuclease</keyword>
<feature type="domain" description="Restriction endonuclease type II DpnII-like" evidence="2">
    <location>
        <begin position="19"/>
        <end position="296"/>
    </location>
</feature>
<gene>
    <name evidence="3" type="ORF">BTO13_02670</name>
</gene>
<dbReference type="InterPro" id="IPR021191">
    <property type="entry name" value="Restrct_endonuc_II_DpnII"/>
</dbReference>
<evidence type="ECO:0000313" key="4">
    <source>
        <dbReference type="Proteomes" id="UP000237608"/>
    </source>
</evidence>